<proteinExistence type="predicted"/>
<dbReference type="CDD" id="cd00063">
    <property type="entry name" value="FN3"/>
    <property type="match status" value="1"/>
</dbReference>
<feature type="domain" description="PKD" evidence="1">
    <location>
        <begin position="596"/>
        <end position="683"/>
    </location>
</feature>
<sequence length="773" mass="80793">MSVQGVRRHRFAAGIATAAAIALGVGTLGVQAAIAAPGVNVGFISQAQPTVVTPSVVPESATAPKNEHKLWFAGGVWWASMQHVGGTGFTIHRYDNRDAGTRTWTDTGVVIDSRNGTSADALYNATANKLFISSHRVIARNSDADLAGDNTSTLTRYTLSGGVWTRDAGWPIPIVQRDLPALAIAQESDGQIIATFVDRTRPYVVATGGSANVATAVTFGAKFLIQWSGVGHNLLGVDLALATKLTGDDISAITSYGAYTTIMWSNQNTANGYEGFYVARHRSADPYGTGNFYGSAAVISIPYCADNHISLVTDPRSGDVYAAVKTSNDLKALTNLVNPLVLNPTDPQLELLKLVPRAGGTALNSTNSGYIDATRKTVTTVADGGTRPVLSYDNTRRVLSMFFSAAGNGPVLLGGGAGIDDPGRVAGVIYRKDLSPTDLSVSASTPGVRGVETLYNVGSTGDTRLKRDGLNDASVSAGITDATSGTVVLATGSVVTSVVGATTTARKYWFNDLFRTPVSSFTSLPTNPSVLGIAFSDTSAGRPTTWAWNFGDGGSSTLRSPTHLFASAGTFAVSLTTTNAWGARSTVPVRLVVGHTPIVSYRTARVSAASLGLRFTDTSTGLPASVTWDFGDGSPLVSARPGTTVTHYYKVAKGYWVRHSAVNGLGTKTTRVSTLITAAPGAPARPGVVVAAGRKVLVSWKAPLANGLVVTRYLARCSTAGLAARYVIVRASFLSYYVTGLTLGHRYTCTVTAYNALGYGRASSPSLSFFPKA</sequence>
<dbReference type="PROSITE" id="PS50853">
    <property type="entry name" value="FN3"/>
    <property type="match status" value="1"/>
</dbReference>
<dbReference type="CDD" id="cd00146">
    <property type="entry name" value="PKD"/>
    <property type="match status" value="2"/>
</dbReference>
<dbReference type="InterPro" id="IPR036116">
    <property type="entry name" value="FN3_sf"/>
</dbReference>
<dbReference type="AlphaFoldDB" id="A0A6J7S862"/>
<gene>
    <name evidence="3" type="ORF">UFOPK4150_01790</name>
</gene>
<dbReference type="PROSITE" id="PS50093">
    <property type="entry name" value="PKD"/>
    <property type="match status" value="2"/>
</dbReference>
<name>A0A6J7S862_9ZZZZ</name>
<evidence type="ECO:0000259" key="2">
    <source>
        <dbReference type="PROSITE" id="PS50853"/>
    </source>
</evidence>
<dbReference type="InterPro" id="IPR003961">
    <property type="entry name" value="FN3_dom"/>
</dbReference>
<dbReference type="Pfam" id="PF00041">
    <property type="entry name" value="fn3"/>
    <property type="match status" value="1"/>
</dbReference>
<dbReference type="InterPro" id="IPR035986">
    <property type="entry name" value="PKD_dom_sf"/>
</dbReference>
<dbReference type="SMART" id="SM00089">
    <property type="entry name" value="PKD"/>
    <property type="match status" value="2"/>
</dbReference>
<dbReference type="Pfam" id="PF18911">
    <property type="entry name" value="PKD_4"/>
    <property type="match status" value="1"/>
</dbReference>
<organism evidence="3">
    <name type="scientific">freshwater metagenome</name>
    <dbReference type="NCBI Taxonomy" id="449393"/>
    <lineage>
        <taxon>unclassified sequences</taxon>
        <taxon>metagenomes</taxon>
        <taxon>ecological metagenomes</taxon>
    </lineage>
</organism>
<reference evidence="3" key="1">
    <citation type="submission" date="2020-05" db="EMBL/GenBank/DDBJ databases">
        <authorList>
            <person name="Chiriac C."/>
            <person name="Salcher M."/>
            <person name="Ghai R."/>
            <person name="Kavagutti S V."/>
        </authorList>
    </citation>
    <scope>NUCLEOTIDE SEQUENCE</scope>
</reference>
<dbReference type="EMBL" id="CAFBPU010000042">
    <property type="protein sequence ID" value="CAB5037299.1"/>
    <property type="molecule type" value="Genomic_DNA"/>
</dbReference>
<feature type="domain" description="Fibronectin type-III" evidence="2">
    <location>
        <begin position="682"/>
        <end position="773"/>
    </location>
</feature>
<feature type="domain" description="PKD" evidence="1">
    <location>
        <begin position="516"/>
        <end position="593"/>
    </location>
</feature>
<dbReference type="SUPFAM" id="SSF49299">
    <property type="entry name" value="PKD domain"/>
    <property type="match status" value="2"/>
</dbReference>
<evidence type="ECO:0000313" key="3">
    <source>
        <dbReference type="EMBL" id="CAB5037299.1"/>
    </source>
</evidence>
<dbReference type="Gene3D" id="2.60.40.10">
    <property type="entry name" value="Immunoglobulins"/>
    <property type="match status" value="3"/>
</dbReference>
<protein>
    <submittedName>
        <fullName evidence="3">Unannotated protein</fullName>
    </submittedName>
</protein>
<dbReference type="InterPro" id="IPR000601">
    <property type="entry name" value="PKD_dom"/>
</dbReference>
<dbReference type="InterPro" id="IPR022409">
    <property type="entry name" value="PKD/Chitinase_dom"/>
</dbReference>
<accession>A0A6J7S862</accession>
<dbReference type="SMART" id="SM00060">
    <property type="entry name" value="FN3"/>
    <property type="match status" value="1"/>
</dbReference>
<dbReference type="Pfam" id="PF00801">
    <property type="entry name" value="PKD"/>
    <property type="match status" value="1"/>
</dbReference>
<dbReference type="InterPro" id="IPR013783">
    <property type="entry name" value="Ig-like_fold"/>
</dbReference>
<evidence type="ECO:0000259" key="1">
    <source>
        <dbReference type="PROSITE" id="PS50093"/>
    </source>
</evidence>
<dbReference type="SUPFAM" id="SSF49265">
    <property type="entry name" value="Fibronectin type III"/>
    <property type="match status" value="1"/>
</dbReference>